<evidence type="ECO:0000256" key="7">
    <source>
        <dbReference type="ARBA" id="ARBA00022679"/>
    </source>
</evidence>
<dbReference type="GO" id="GO:0004674">
    <property type="term" value="F:protein serine/threonine kinase activity"/>
    <property type="evidence" value="ECO:0007669"/>
    <property type="project" value="UniProtKB-KW"/>
</dbReference>
<keyword evidence="10" id="KW-0430">Lectin</keyword>
<dbReference type="AlphaFoldDB" id="A0A5K1EKX3"/>
<keyword evidence="5" id="KW-1003">Cell membrane</keyword>
<evidence type="ECO:0000256" key="17">
    <source>
        <dbReference type="ARBA" id="ARBA00047899"/>
    </source>
</evidence>
<evidence type="ECO:0000256" key="10">
    <source>
        <dbReference type="ARBA" id="ARBA00022734"/>
    </source>
</evidence>
<evidence type="ECO:0000256" key="11">
    <source>
        <dbReference type="ARBA" id="ARBA00022741"/>
    </source>
</evidence>
<dbReference type="InterPro" id="IPR017441">
    <property type="entry name" value="Protein_kinase_ATP_BS"/>
</dbReference>
<dbReference type="Gene3D" id="3.30.200.20">
    <property type="entry name" value="Phosphorylase Kinase, domain 1"/>
    <property type="match status" value="1"/>
</dbReference>
<evidence type="ECO:0000256" key="1">
    <source>
        <dbReference type="ARBA" id="ARBA00004251"/>
    </source>
</evidence>
<evidence type="ECO:0000256" key="20">
    <source>
        <dbReference type="SAM" id="Phobius"/>
    </source>
</evidence>
<proteinExistence type="inferred from homology"/>
<dbReference type="InterPro" id="IPR000719">
    <property type="entry name" value="Prot_kinase_dom"/>
</dbReference>
<keyword evidence="7" id="KW-0808">Transferase</keyword>
<evidence type="ECO:0000256" key="4">
    <source>
        <dbReference type="ARBA" id="ARBA00012513"/>
    </source>
</evidence>
<dbReference type="OMA" id="DIMEDWE"/>
<feature type="binding site" evidence="19">
    <location>
        <position position="384"/>
    </location>
    <ligand>
        <name>ATP</name>
        <dbReference type="ChEBI" id="CHEBI:30616"/>
    </ligand>
</feature>
<gene>
    <name evidence="23" type="ORF">NYM_LOCUS20846</name>
</gene>
<keyword evidence="11 19" id="KW-0547">Nucleotide-binding</keyword>
<dbReference type="OrthoDB" id="543442at2759"/>
<feature type="signal peptide" evidence="21">
    <location>
        <begin position="1"/>
        <end position="19"/>
    </location>
</feature>
<comment type="similarity">
    <text evidence="3">In the C-terminal section; belongs to the protein kinase superfamily. Ser/Thr protein kinase family.</text>
</comment>
<keyword evidence="9 21" id="KW-0732">Signal</keyword>
<keyword evidence="13 19" id="KW-0067">ATP-binding</keyword>
<keyword evidence="8 20" id="KW-0812">Transmembrane</keyword>
<dbReference type="Gene3D" id="1.10.510.10">
    <property type="entry name" value="Transferase(Phosphotransferase) domain 1"/>
    <property type="match status" value="1"/>
</dbReference>
<evidence type="ECO:0000256" key="12">
    <source>
        <dbReference type="ARBA" id="ARBA00022777"/>
    </source>
</evidence>
<dbReference type="Gene3D" id="2.60.120.200">
    <property type="match status" value="1"/>
</dbReference>
<evidence type="ECO:0000259" key="22">
    <source>
        <dbReference type="PROSITE" id="PS50011"/>
    </source>
</evidence>
<dbReference type="InterPro" id="IPR001220">
    <property type="entry name" value="Legume_lectin_dom"/>
</dbReference>
<comment type="catalytic activity">
    <reaction evidence="18">
        <text>L-seryl-[protein] + ATP = O-phospho-L-seryl-[protein] + ADP + H(+)</text>
        <dbReference type="Rhea" id="RHEA:17989"/>
        <dbReference type="Rhea" id="RHEA-COMP:9863"/>
        <dbReference type="Rhea" id="RHEA-COMP:11604"/>
        <dbReference type="ChEBI" id="CHEBI:15378"/>
        <dbReference type="ChEBI" id="CHEBI:29999"/>
        <dbReference type="ChEBI" id="CHEBI:30616"/>
        <dbReference type="ChEBI" id="CHEBI:83421"/>
        <dbReference type="ChEBI" id="CHEBI:456216"/>
        <dbReference type="EC" id="2.7.11.1"/>
    </reaction>
</comment>
<dbReference type="GO" id="GO:0005886">
    <property type="term" value="C:plasma membrane"/>
    <property type="evidence" value="ECO:0007669"/>
    <property type="project" value="UniProtKB-SubCell"/>
</dbReference>
<keyword evidence="14 20" id="KW-1133">Transmembrane helix</keyword>
<dbReference type="CDD" id="cd06899">
    <property type="entry name" value="lectin_legume_LecRK_Arcelin_ConA"/>
    <property type="match status" value="1"/>
</dbReference>
<dbReference type="InterPro" id="IPR050528">
    <property type="entry name" value="L-type_Lectin-RKs"/>
</dbReference>
<dbReference type="Pfam" id="PF00069">
    <property type="entry name" value="Pkinase"/>
    <property type="match status" value="1"/>
</dbReference>
<dbReference type="SUPFAM" id="SSF49899">
    <property type="entry name" value="Concanavalin A-like lectins/glucanases"/>
    <property type="match status" value="1"/>
</dbReference>
<evidence type="ECO:0000256" key="8">
    <source>
        <dbReference type="ARBA" id="ARBA00022692"/>
    </source>
</evidence>
<dbReference type="InterPro" id="IPR011009">
    <property type="entry name" value="Kinase-like_dom_sf"/>
</dbReference>
<dbReference type="FunFam" id="1.10.510.10:FF:000108">
    <property type="entry name" value="L-type lectin-domain containing receptor kinase S.4"/>
    <property type="match status" value="1"/>
</dbReference>
<feature type="transmembrane region" description="Helical" evidence="20">
    <location>
        <begin position="294"/>
        <end position="318"/>
    </location>
</feature>
<dbReference type="PANTHER" id="PTHR27007">
    <property type="match status" value="1"/>
</dbReference>
<evidence type="ECO:0000256" key="2">
    <source>
        <dbReference type="ARBA" id="ARBA00008536"/>
    </source>
</evidence>
<dbReference type="InterPro" id="IPR013320">
    <property type="entry name" value="ConA-like_dom_sf"/>
</dbReference>
<comment type="catalytic activity">
    <reaction evidence="17">
        <text>L-threonyl-[protein] + ATP = O-phospho-L-threonyl-[protein] + ADP + H(+)</text>
        <dbReference type="Rhea" id="RHEA:46608"/>
        <dbReference type="Rhea" id="RHEA-COMP:11060"/>
        <dbReference type="Rhea" id="RHEA-COMP:11605"/>
        <dbReference type="ChEBI" id="CHEBI:15378"/>
        <dbReference type="ChEBI" id="CHEBI:30013"/>
        <dbReference type="ChEBI" id="CHEBI:30616"/>
        <dbReference type="ChEBI" id="CHEBI:61977"/>
        <dbReference type="ChEBI" id="CHEBI:456216"/>
        <dbReference type="EC" id="2.7.11.1"/>
    </reaction>
</comment>
<dbReference type="PROSITE" id="PS00307">
    <property type="entry name" value="LECTIN_LEGUME_BETA"/>
    <property type="match status" value="1"/>
</dbReference>
<evidence type="ECO:0000256" key="14">
    <source>
        <dbReference type="ARBA" id="ARBA00022989"/>
    </source>
</evidence>
<dbReference type="GO" id="GO:0005524">
    <property type="term" value="F:ATP binding"/>
    <property type="evidence" value="ECO:0007669"/>
    <property type="project" value="UniProtKB-UniRule"/>
</dbReference>
<dbReference type="FunFam" id="2.60.120.200:FF:000112">
    <property type="entry name" value="L-type lectin-domain containing receptor kinase V.9"/>
    <property type="match status" value="1"/>
</dbReference>
<dbReference type="InterPro" id="IPR019825">
    <property type="entry name" value="Lectin_legB_Mn/Ca_BS"/>
</dbReference>
<dbReference type="EC" id="2.7.11.1" evidence="4"/>
<reference evidence="23" key="1">
    <citation type="submission" date="2019-09" db="EMBL/GenBank/DDBJ databases">
        <authorList>
            <person name="Zhang L."/>
        </authorList>
    </citation>
    <scope>NUCLEOTIDE SEQUENCE</scope>
</reference>
<evidence type="ECO:0000256" key="5">
    <source>
        <dbReference type="ARBA" id="ARBA00022475"/>
    </source>
</evidence>
<feature type="chain" id="PRO_5023929298" description="non-specific serine/threonine protein kinase" evidence="21">
    <location>
        <begin position="20"/>
        <end position="645"/>
    </location>
</feature>
<name>A0A5K1EKX3_9MAGN</name>
<evidence type="ECO:0000256" key="6">
    <source>
        <dbReference type="ARBA" id="ARBA00022527"/>
    </source>
</evidence>
<keyword evidence="16" id="KW-0325">Glycoprotein</keyword>
<evidence type="ECO:0000256" key="9">
    <source>
        <dbReference type="ARBA" id="ARBA00022729"/>
    </source>
</evidence>
<evidence type="ECO:0000256" key="19">
    <source>
        <dbReference type="PROSITE-ProRule" id="PRU10141"/>
    </source>
</evidence>
<evidence type="ECO:0000256" key="21">
    <source>
        <dbReference type="SAM" id="SignalP"/>
    </source>
</evidence>
<protein>
    <recommendedName>
        <fullName evidence="4">non-specific serine/threonine protein kinase</fullName>
        <ecNumber evidence="4">2.7.11.1</ecNumber>
    </recommendedName>
</protein>
<keyword evidence="6" id="KW-0723">Serine/threonine-protein kinase</keyword>
<dbReference type="Pfam" id="PF00139">
    <property type="entry name" value="Lectin_legB"/>
    <property type="match status" value="1"/>
</dbReference>
<evidence type="ECO:0000256" key="3">
    <source>
        <dbReference type="ARBA" id="ARBA00010217"/>
    </source>
</evidence>
<evidence type="ECO:0000256" key="16">
    <source>
        <dbReference type="ARBA" id="ARBA00023180"/>
    </source>
</evidence>
<comment type="subcellular location">
    <subcellularLocation>
        <location evidence="1">Cell membrane</location>
        <topology evidence="1">Single-pass type I membrane protein</topology>
    </subcellularLocation>
</comment>
<dbReference type="FunFam" id="3.30.200.20:FF:000178">
    <property type="entry name" value="serine/threonine-protein kinase PBS1-like"/>
    <property type="match status" value="1"/>
</dbReference>
<accession>A0A5K1EKX3</accession>
<sequence>MVLLVVQILFLLLTTSSMGEHFIFNDFKGANLSLDGAAAITSNGLLLLTNDSHVEAVGHGFYPRPIPFKKSFSSTSSSSARNATVTSFSTRFAFAITSQFSNTSCHGLAFVLSPTAGIAGGVPNNYLGLFNNSNPGNSSDHFLAVEFDTCNDPMFRDINNNHVGLGVDSLVSVTAAPAAYFVTDNSNEPINLQSGFLIYAWIDYQSDRQLFDVSISPSTDPVKPKRPLLSQPINLSSVVEDFMYVGFSSGVGKLSGNHYIVGWSFSTDGAAQSLDVSQLASLLHPNDKARSRTYVIITSVTAVAFIVIVSIVCLYVAFKIQKKKKEKLADIMEDWELNYPHRFPYRTLYRATKGFKEKEILGRGGFGKVYKGVLPGTSTEVAVKRISHNGEQGLREFIAEVASLGRVTHRNLVRLLGWCRRQDELILVYDFMPNGSLDRFLFDDAKASNLIWELRMRILRGVADGLLYLHKGWEQVAVHRDVKASNVLLDGEMNARLGDFGLARLHDHGQNPQTTCVMGTVGYLAPEVYKTGKATVCADVFAYGALLLEVVCGKRPIYTWRDGNGGEEEIILAEWVLEWWQKGDITAAVDQRLQGRYVKEEAELALKLGLLCSRAAPEARPTICQLVQFLNGEASMHRALEYMLF</sequence>
<dbReference type="SMART" id="SM00220">
    <property type="entry name" value="S_TKc"/>
    <property type="match status" value="1"/>
</dbReference>
<dbReference type="EMBL" id="LR721784">
    <property type="protein sequence ID" value="VVW51486.1"/>
    <property type="molecule type" value="Genomic_DNA"/>
</dbReference>
<keyword evidence="12" id="KW-0418">Kinase</keyword>
<evidence type="ECO:0000256" key="15">
    <source>
        <dbReference type="ARBA" id="ARBA00023136"/>
    </source>
</evidence>
<evidence type="ECO:0000313" key="23">
    <source>
        <dbReference type="EMBL" id="VVW51486.1"/>
    </source>
</evidence>
<keyword evidence="15 20" id="KW-0472">Membrane</keyword>
<feature type="domain" description="Protein kinase" evidence="22">
    <location>
        <begin position="355"/>
        <end position="640"/>
    </location>
</feature>
<dbReference type="SUPFAM" id="SSF56112">
    <property type="entry name" value="Protein kinase-like (PK-like)"/>
    <property type="match status" value="1"/>
</dbReference>
<dbReference type="PROSITE" id="PS50011">
    <property type="entry name" value="PROTEIN_KINASE_DOM"/>
    <property type="match status" value="1"/>
</dbReference>
<comment type="similarity">
    <text evidence="2">In the N-terminal section; belongs to the leguminous lectin family.</text>
</comment>
<dbReference type="Gramene" id="NC6G0024200.1">
    <property type="protein sequence ID" value="NC6G0024200.1:cds"/>
    <property type="gene ID" value="NC6G0024200"/>
</dbReference>
<dbReference type="GO" id="GO:0030246">
    <property type="term" value="F:carbohydrate binding"/>
    <property type="evidence" value="ECO:0007669"/>
    <property type="project" value="UniProtKB-KW"/>
</dbReference>
<evidence type="ECO:0000256" key="13">
    <source>
        <dbReference type="ARBA" id="ARBA00022840"/>
    </source>
</evidence>
<dbReference type="PROSITE" id="PS00107">
    <property type="entry name" value="PROTEIN_KINASE_ATP"/>
    <property type="match status" value="1"/>
</dbReference>
<evidence type="ECO:0000256" key="18">
    <source>
        <dbReference type="ARBA" id="ARBA00048679"/>
    </source>
</evidence>
<organism evidence="23">
    <name type="scientific">Nymphaea colorata</name>
    <name type="common">pocket water lily</name>
    <dbReference type="NCBI Taxonomy" id="210225"/>
    <lineage>
        <taxon>Eukaryota</taxon>
        <taxon>Viridiplantae</taxon>
        <taxon>Streptophyta</taxon>
        <taxon>Embryophyta</taxon>
        <taxon>Tracheophyta</taxon>
        <taxon>Spermatophyta</taxon>
        <taxon>Magnoliopsida</taxon>
        <taxon>Nymphaeales</taxon>
        <taxon>Nymphaeaceae</taxon>
        <taxon>Nymphaea</taxon>
    </lineage>
</organism>